<evidence type="ECO:0000256" key="1">
    <source>
        <dbReference type="SAM" id="MobiDB-lite"/>
    </source>
</evidence>
<protein>
    <submittedName>
        <fullName evidence="2">Uncharacterized protein</fullName>
    </submittedName>
</protein>
<dbReference type="Proteomes" id="UP000820818">
    <property type="component" value="Linkage Group LG3"/>
</dbReference>
<evidence type="ECO:0000313" key="3">
    <source>
        <dbReference type="Proteomes" id="UP000820818"/>
    </source>
</evidence>
<organism evidence="2 3">
    <name type="scientific">Daphnia sinensis</name>
    <dbReference type="NCBI Taxonomy" id="1820382"/>
    <lineage>
        <taxon>Eukaryota</taxon>
        <taxon>Metazoa</taxon>
        <taxon>Ecdysozoa</taxon>
        <taxon>Arthropoda</taxon>
        <taxon>Crustacea</taxon>
        <taxon>Branchiopoda</taxon>
        <taxon>Diplostraca</taxon>
        <taxon>Cladocera</taxon>
        <taxon>Anomopoda</taxon>
        <taxon>Daphniidae</taxon>
        <taxon>Daphnia</taxon>
        <taxon>Daphnia similis group</taxon>
    </lineage>
</organism>
<gene>
    <name evidence="2" type="ORF">GHT06_013082</name>
</gene>
<accession>A0AAD5KZH2</accession>
<sequence length="378" mass="40640">MSGNDVLNTQTPLTLSYSNLGSQFSSQLNNFWFIGPDAENFRGRTGWDDGNGGGLRRSPDALRVPKTKADTSEEPTLDIIGETVDILDHISITNAASIAVERAESLAAKNLLSKQKQPAWRTMSATKRVAAASKSDRSSVLTYSDHQIERSSISVQLSPKSKETATGSSVLPAPSAALVTSRQSSFASKLPKASSRMAHLKGKDKFAFGAFESLVNGFFSPSKINGDCNSVQLSRTSNGTATISSVLPALSAVLVTSRLSSFDYDMVPLKGVSKIAPKNTAGTSIRLLLASEVDKFSVILQPSQISKPPVPSIVSPGILNVLFDKANRFKIKKRTTAVYDSGLCNIPLCKMVNQDTIGCEGCDRLFHYKYDFDVAFGN</sequence>
<dbReference type="EMBL" id="WJBH02000003">
    <property type="protein sequence ID" value="KAI9562117.1"/>
    <property type="molecule type" value="Genomic_DNA"/>
</dbReference>
<evidence type="ECO:0000313" key="2">
    <source>
        <dbReference type="EMBL" id="KAI9562117.1"/>
    </source>
</evidence>
<dbReference type="AlphaFoldDB" id="A0AAD5KZH2"/>
<reference evidence="2 3" key="1">
    <citation type="submission" date="2022-05" db="EMBL/GenBank/DDBJ databases">
        <title>A multi-omics perspective on studying reproductive biology in Daphnia sinensis.</title>
        <authorList>
            <person name="Jia J."/>
        </authorList>
    </citation>
    <scope>NUCLEOTIDE SEQUENCE [LARGE SCALE GENOMIC DNA]</scope>
    <source>
        <strain evidence="2 3">WSL</strain>
    </source>
</reference>
<name>A0AAD5KZH2_9CRUS</name>
<keyword evidence="3" id="KW-1185">Reference proteome</keyword>
<feature type="region of interest" description="Disordered" evidence="1">
    <location>
        <begin position="46"/>
        <end position="70"/>
    </location>
</feature>
<comment type="caution">
    <text evidence="2">The sequence shown here is derived from an EMBL/GenBank/DDBJ whole genome shotgun (WGS) entry which is preliminary data.</text>
</comment>
<proteinExistence type="predicted"/>